<keyword evidence="2" id="KW-1185">Reference proteome</keyword>
<sequence length="129" mass="14851">MKRNNTISVSTSPDLRVWSEPTELLVNVTNPAAWPLWSPHHRTSQMLLATEKNDISTASSYKAPYSLRVEPGFSEIDLCSEDPLLWRDRRGHWQFLVHHMVGIALGIYYIEYESCARLAIGKLYERGDF</sequence>
<evidence type="ECO:0000313" key="1">
    <source>
        <dbReference type="EMBL" id="RLL95955.1"/>
    </source>
</evidence>
<protein>
    <submittedName>
        <fullName evidence="1">Uncharacterized protein</fullName>
    </submittedName>
</protein>
<dbReference type="EMBL" id="NIDN02000130">
    <property type="protein sequence ID" value="RLL95955.1"/>
    <property type="molecule type" value="Genomic_DNA"/>
</dbReference>
<reference evidence="1 2" key="1">
    <citation type="submission" date="2018-08" db="EMBL/GenBank/DDBJ databases">
        <title>Draft genome sequences of two Aspergillus turcosus clinical strains isolated from bronchoalveolar lavage fluid: one azole-susceptible and the other azole-resistant.</title>
        <authorList>
            <person name="Parent-Michaud M."/>
            <person name="Dufresne P.J."/>
            <person name="Fournier E."/>
            <person name="Martineau C."/>
            <person name="Moreira S."/>
            <person name="Perkins V."/>
            <person name="De Repentigny L."/>
            <person name="Dufresne S.F."/>
        </authorList>
    </citation>
    <scope>NUCLEOTIDE SEQUENCE [LARGE SCALE GENOMIC DNA]</scope>
    <source>
        <strain evidence="1">HMR AF 1038</strain>
    </source>
</reference>
<dbReference type="Proteomes" id="UP000215289">
    <property type="component" value="Unassembled WGS sequence"/>
</dbReference>
<accession>A0A397GNS2</accession>
<comment type="caution">
    <text evidence="1">The sequence shown here is derived from an EMBL/GenBank/DDBJ whole genome shotgun (WGS) entry which is preliminary data.</text>
</comment>
<organism evidence="1 2">
    <name type="scientific">Aspergillus turcosus</name>
    <dbReference type="NCBI Taxonomy" id="1245748"/>
    <lineage>
        <taxon>Eukaryota</taxon>
        <taxon>Fungi</taxon>
        <taxon>Dikarya</taxon>
        <taxon>Ascomycota</taxon>
        <taxon>Pezizomycotina</taxon>
        <taxon>Eurotiomycetes</taxon>
        <taxon>Eurotiomycetidae</taxon>
        <taxon>Eurotiales</taxon>
        <taxon>Aspergillaceae</taxon>
        <taxon>Aspergillus</taxon>
        <taxon>Aspergillus subgen. Fumigati</taxon>
    </lineage>
</organism>
<dbReference type="STRING" id="1245748.A0A397GNS2"/>
<gene>
    <name evidence="1" type="ORF">CFD26_103568</name>
</gene>
<proteinExistence type="predicted"/>
<evidence type="ECO:0000313" key="2">
    <source>
        <dbReference type="Proteomes" id="UP000215289"/>
    </source>
</evidence>
<dbReference type="AlphaFoldDB" id="A0A397GNS2"/>
<dbReference type="OrthoDB" id="6130531at2759"/>
<name>A0A397GNS2_9EURO</name>